<dbReference type="FunFam" id="3.40.50.720:FF:000173">
    <property type="entry name" value="3-oxoacyl-[acyl-carrier protein] reductase"/>
    <property type="match status" value="1"/>
</dbReference>
<dbReference type="InterPro" id="IPR036291">
    <property type="entry name" value="NAD(P)-bd_dom_sf"/>
</dbReference>
<dbReference type="OrthoDB" id="9804774at2"/>
<name>A0A2Z2NNZ7_9GAMM</name>
<protein>
    <submittedName>
        <fullName evidence="4">3-oxoacyl-[acyl-carrier-protein] reductase 1</fullName>
        <ecNumber evidence="4">1.1.1.100</ecNumber>
    </submittedName>
</protein>
<dbReference type="AlphaFoldDB" id="A0A2Z2NNZ7"/>
<organism evidence="4 5">
    <name type="scientific">Granulosicoccus antarcticus IMCC3135</name>
    <dbReference type="NCBI Taxonomy" id="1192854"/>
    <lineage>
        <taxon>Bacteria</taxon>
        <taxon>Pseudomonadati</taxon>
        <taxon>Pseudomonadota</taxon>
        <taxon>Gammaproteobacteria</taxon>
        <taxon>Chromatiales</taxon>
        <taxon>Granulosicoccaceae</taxon>
        <taxon>Granulosicoccus</taxon>
    </lineage>
</organism>
<evidence type="ECO:0000313" key="5">
    <source>
        <dbReference type="Proteomes" id="UP000250079"/>
    </source>
</evidence>
<accession>A0A2Z2NNZ7</accession>
<dbReference type="RefSeq" id="WP_088917584.1">
    <property type="nucleotide sequence ID" value="NZ_CP018632.1"/>
</dbReference>
<dbReference type="SMART" id="SM00822">
    <property type="entry name" value="PKS_KR"/>
    <property type="match status" value="1"/>
</dbReference>
<evidence type="ECO:0000259" key="3">
    <source>
        <dbReference type="SMART" id="SM00822"/>
    </source>
</evidence>
<dbReference type="EMBL" id="CP018632">
    <property type="protein sequence ID" value="ASJ72255.1"/>
    <property type="molecule type" value="Genomic_DNA"/>
</dbReference>
<dbReference type="PROSITE" id="PS00061">
    <property type="entry name" value="ADH_SHORT"/>
    <property type="match status" value="1"/>
</dbReference>
<dbReference type="InterPro" id="IPR057326">
    <property type="entry name" value="KR_dom"/>
</dbReference>
<keyword evidence="5" id="KW-1185">Reference proteome</keyword>
<dbReference type="InterPro" id="IPR020904">
    <property type="entry name" value="Sc_DH/Rdtase_CS"/>
</dbReference>
<gene>
    <name evidence="4" type="primary">fabG1_1</name>
    <name evidence="4" type="ORF">IMCC3135_10815</name>
</gene>
<dbReference type="EC" id="1.1.1.100" evidence="4"/>
<evidence type="ECO:0000256" key="2">
    <source>
        <dbReference type="ARBA" id="ARBA00023002"/>
    </source>
</evidence>
<dbReference type="NCBIfam" id="NF006072">
    <property type="entry name" value="PRK08217.1"/>
    <property type="match status" value="1"/>
</dbReference>
<sequence length="253" mass="26835">MDLKGKVIVVTGAGRGLGLSMSQAFAAKGAKLALVDLDEAALADAAKLCQQAGGEARCYRANVADESEVVQLYTDVVNDFGRLDGTVNNAGITRDGLLVKVKDGKVVKKMELKEWQSVIDVDLTGVFLCAREAAVKMIELGKPGLIINISSISRAGNIGQTNYSAAKAGVAAMTVTWAKELARYNIRVVAIAPGFANTPMVAGMKSEILEKVKSGIPLRRLAEADEIALTSVFLFENDYCTGRVIEVDGGLRL</sequence>
<evidence type="ECO:0000256" key="1">
    <source>
        <dbReference type="ARBA" id="ARBA00006484"/>
    </source>
</evidence>
<proteinExistence type="inferred from homology"/>
<feature type="domain" description="Ketoreductase" evidence="3">
    <location>
        <begin position="6"/>
        <end position="194"/>
    </location>
</feature>
<dbReference type="InterPro" id="IPR002347">
    <property type="entry name" value="SDR_fam"/>
</dbReference>
<dbReference type="Gene3D" id="3.40.50.720">
    <property type="entry name" value="NAD(P)-binding Rossmann-like Domain"/>
    <property type="match status" value="1"/>
</dbReference>
<dbReference type="GO" id="GO:0004316">
    <property type="term" value="F:3-oxoacyl-[acyl-carrier-protein] reductase (NADPH) activity"/>
    <property type="evidence" value="ECO:0007669"/>
    <property type="project" value="UniProtKB-EC"/>
</dbReference>
<evidence type="ECO:0000313" key="4">
    <source>
        <dbReference type="EMBL" id="ASJ72255.1"/>
    </source>
</evidence>
<dbReference type="Pfam" id="PF13561">
    <property type="entry name" value="adh_short_C2"/>
    <property type="match status" value="1"/>
</dbReference>
<dbReference type="PANTHER" id="PTHR42760">
    <property type="entry name" value="SHORT-CHAIN DEHYDROGENASES/REDUCTASES FAMILY MEMBER"/>
    <property type="match status" value="1"/>
</dbReference>
<dbReference type="GO" id="GO:0030497">
    <property type="term" value="P:fatty acid elongation"/>
    <property type="evidence" value="ECO:0007669"/>
    <property type="project" value="TreeGrafter"/>
</dbReference>
<dbReference type="PRINTS" id="PR00081">
    <property type="entry name" value="GDHRDH"/>
</dbReference>
<keyword evidence="2 4" id="KW-0560">Oxidoreductase</keyword>
<dbReference type="SUPFAM" id="SSF51735">
    <property type="entry name" value="NAD(P)-binding Rossmann-fold domains"/>
    <property type="match status" value="1"/>
</dbReference>
<comment type="similarity">
    <text evidence="1">Belongs to the short-chain dehydrogenases/reductases (SDR) family.</text>
</comment>
<dbReference type="KEGG" id="gai:IMCC3135_10815"/>
<dbReference type="Proteomes" id="UP000250079">
    <property type="component" value="Chromosome"/>
</dbReference>
<dbReference type="PRINTS" id="PR00080">
    <property type="entry name" value="SDRFAMILY"/>
</dbReference>
<reference evidence="4 5" key="1">
    <citation type="submission" date="2016-12" db="EMBL/GenBank/DDBJ databases">
        <authorList>
            <person name="Song W.-J."/>
            <person name="Kurnit D.M."/>
        </authorList>
    </citation>
    <scope>NUCLEOTIDE SEQUENCE [LARGE SCALE GENOMIC DNA]</scope>
    <source>
        <strain evidence="4 5">IMCC3135</strain>
    </source>
</reference>
<dbReference type="PANTHER" id="PTHR42760:SF135">
    <property type="entry name" value="BLL7886 PROTEIN"/>
    <property type="match status" value="1"/>
</dbReference>